<comment type="cofactor">
    <cofactor evidence="1 11">
        <name>pyridoxal 5'-phosphate</name>
        <dbReference type="ChEBI" id="CHEBI:597326"/>
    </cofactor>
</comment>
<dbReference type="InterPro" id="IPR036397">
    <property type="entry name" value="RNaseH_sf"/>
</dbReference>
<dbReference type="CDD" id="cd00378">
    <property type="entry name" value="SHMT"/>
    <property type="match status" value="1"/>
</dbReference>
<dbReference type="InterPro" id="IPR012337">
    <property type="entry name" value="RNaseH-like_sf"/>
</dbReference>
<dbReference type="InterPro" id="IPR015422">
    <property type="entry name" value="PyrdxlP-dep_Trfase_small"/>
</dbReference>
<dbReference type="GO" id="GO:0035999">
    <property type="term" value="P:tetrahydrofolate interconversion"/>
    <property type="evidence" value="ECO:0007669"/>
    <property type="project" value="InterPro"/>
</dbReference>
<keyword evidence="9 11" id="KW-0808">Transferase</keyword>
<comment type="function">
    <text evidence="11">Interconversion of serine and glycine.</text>
</comment>
<dbReference type="PANTHER" id="PTHR11680:SF35">
    <property type="entry name" value="SERINE HYDROXYMETHYLTRANSFERASE 1"/>
    <property type="match status" value="1"/>
</dbReference>
<feature type="transmembrane region" description="Helical" evidence="12">
    <location>
        <begin position="107"/>
        <end position="126"/>
    </location>
</feature>
<dbReference type="InterPro" id="IPR011701">
    <property type="entry name" value="MFS"/>
</dbReference>
<dbReference type="Pfam" id="PF00464">
    <property type="entry name" value="SHMT"/>
    <property type="match status" value="1"/>
</dbReference>
<dbReference type="EMBL" id="BMAO01001468">
    <property type="protein sequence ID" value="GFQ73638.1"/>
    <property type="molecule type" value="Genomic_DNA"/>
</dbReference>
<dbReference type="GO" id="GO:0030170">
    <property type="term" value="F:pyridoxal phosphate binding"/>
    <property type="evidence" value="ECO:0007669"/>
    <property type="project" value="InterPro"/>
</dbReference>
<dbReference type="GO" id="GO:0003676">
    <property type="term" value="F:nucleic acid binding"/>
    <property type="evidence" value="ECO:0007669"/>
    <property type="project" value="InterPro"/>
</dbReference>
<name>A0A8X6KJB5_TRICU</name>
<evidence type="ECO:0000259" key="13">
    <source>
        <dbReference type="PROSITE" id="PS50850"/>
    </source>
</evidence>
<dbReference type="GO" id="GO:0019264">
    <property type="term" value="P:glycine biosynthetic process from serine"/>
    <property type="evidence" value="ECO:0007669"/>
    <property type="project" value="InterPro"/>
</dbReference>
<sequence length="874" mass="96112">MLAHIPVGLALDRFGPKFVLPACIVLTFAGTLPLICFDEWYYSILGRIIVGIGSSASAIGLFKVASMYFSQEKSARMASLSIVIGLLGAIYGGLPLDFLLNKFGWNYVIYTFSAFGCLLALLLVLITPSSSSEESASDNIFQDLKTVLFNKHIILISFFGGLMVGPLEGFADGWAKAFLCEAYQMTGDLASSLSSLMFIGMGTGSFFLAYLLEKYPDKHYEVIIACSFAMIASFLLLFTQAGGLYIALPALLVIGFASGYQVITIYKAISYVNSNLVGLATAISNMIVMVFGYFFHTGIAKIIDLCWNGMVVQGNPVKVLMTSVSERICDSKSSLKSFDNEVYQSIEKELQRQKLQLQLIASENFASKAVMEAQGSFLTNKYAEGYPGKRYYCGCEHVDKVESLAIERLCKLFGVKFANVQPHSGSQANQAVFASLLTPGDTILGLSLSCGGHLTHGAAPSLSGKWFKSIQYTVNKDTYLLNMDEIEKLALEHKPKLIIAGASAYPRKMDFKRFREIADKVGAYLLADIAHYAGLIAAGEYPSPAEYAHVMTSTTHKTLRGPRGGIVMTNDEALHKKIQSAVFPGLQGGPLMHVIAAKAVAFKEALAPEFKTYSKKIVENAKVLAQELQKHGLDIITGGTDSHIVLVDLRSQKLTGKDVVDSLERAGITCNKNSVPFDTEKPTITSGLRFGTAAETTRGLEAENFKEVASLINEVIQSGSSSSVEKAVKTKVERICKLLLLTERTAITAADLLNDRVIPFFDEQKVSLLRILTDRGTEYCGRPENHAYQLYLGVENIDHSRTKARSPQTNGICERFHRTMQDECYNIIFRKKIYTSLAELQLDVDHWVHSYNRSRPHSGKYCYGNTNSHCWSVK</sequence>
<evidence type="ECO:0000256" key="9">
    <source>
        <dbReference type="ARBA" id="ARBA00022679"/>
    </source>
</evidence>
<dbReference type="InterPro" id="IPR019798">
    <property type="entry name" value="Ser_HO-MeTrfase_PLP_BS"/>
</dbReference>
<comment type="subunit">
    <text evidence="6">Homodimer.</text>
</comment>
<comment type="caution">
    <text evidence="15">The sequence shown here is derived from an EMBL/GenBank/DDBJ whole genome shotgun (WGS) entry which is preliminary data.</text>
</comment>
<proteinExistence type="inferred from homology"/>
<evidence type="ECO:0000313" key="16">
    <source>
        <dbReference type="Proteomes" id="UP000887116"/>
    </source>
</evidence>
<comment type="catalytic activity">
    <reaction evidence="11">
        <text>(6R)-5,10-methylene-5,6,7,8-tetrahydrofolate + glycine + H2O = (6S)-5,6,7,8-tetrahydrofolate + L-serine</text>
        <dbReference type="Rhea" id="RHEA:15481"/>
        <dbReference type="ChEBI" id="CHEBI:15377"/>
        <dbReference type="ChEBI" id="CHEBI:15636"/>
        <dbReference type="ChEBI" id="CHEBI:33384"/>
        <dbReference type="ChEBI" id="CHEBI:57305"/>
        <dbReference type="ChEBI" id="CHEBI:57453"/>
        <dbReference type="EC" id="2.1.2.1"/>
    </reaction>
</comment>
<feature type="transmembrane region" description="Helical" evidence="12">
    <location>
        <begin position="18"/>
        <end position="35"/>
    </location>
</feature>
<dbReference type="GO" id="GO:0016020">
    <property type="term" value="C:membrane"/>
    <property type="evidence" value="ECO:0007669"/>
    <property type="project" value="UniProtKB-SubCell"/>
</dbReference>
<dbReference type="PROSITE" id="PS50850">
    <property type="entry name" value="MFS"/>
    <property type="match status" value="1"/>
</dbReference>
<dbReference type="NCBIfam" id="NF000586">
    <property type="entry name" value="PRK00011.1"/>
    <property type="match status" value="1"/>
</dbReference>
<dbReference type="EC" id="2.1.2.1" evidence="11"/>
<dbReference type="InterPro" id="IPR039429">
    <property type="entry name" value="SHMT-like_dom"/>
</dbReference>
<dbReference type="SUPFAM" id="SSF53383">
    <property type="entry name" value="PLP-dependent transferases"/>
    <property type="match status" value="1"/>
</dbReference>
<evidence type="ECO:0000256" key="12">
    <source>
        <dbReference type="SAM" id="Phobius"/>
    </source>
</evidence>
<keyword evidence="7" id="KW-0963">Cytoplasm</keyword>
<dbReference type="Proteomes" id="UP000887116">
    <property type="component" value="Unassembled WGS sequence"/>
</dbReference>
<feature type="transmembrane region" description="Helical" evidence="12">
    <location>
        <begin position="193"/>
        <end position="212"/>
    </location>
</feature>
<keyword evidence="8 11" id="KW-0554">One-carbon metabolism</keyword>
<dbReference type="HAMAP" id="MF_00051">
    <property type="entry name" value="SHMT"/>
    <property type="match status" value="1"/>
</dbReference>
<feature type="transmembrane region" description="Helical" evidence="12">
    <location>
        <begin position="244"/>
        <end position="263"/>
    </location>
</feature>
<evidence type="ECO:0000256" key="3">
    <source>
        <dbReference type="ARBA" id="ARBA00004496"/>
    </source>
</evidence>
<evidence type="ECO:0000256" key="2">
    <source>
        <dbReference type="ARBA" id="ARBA00004141"/>
    </source>
</evidence>
<dbReference type="Gene3D" id="1.20.1250.20">
    <property type="entry name" value="MFS general substrate transporter like domains"/>
    <property type="match status" value="2"/>
</dbReference>
<dbReference type="Gene3D" id="3.90.1150.10">
    <property type="entry name" value="Aspartate Aminotransferase, domain 1"/>
    <property type="match status" value="1"/>
</dbReference>
<dbReference type="AlphaFoldDB" id="A0A8X6KJB5"/>
<dbReference type="SUPFAM" id="SSF53098">
    <property type="entry name" value="Ribonuclease H-like"/>
    <property type="match status" value="1"/>
</dbReference>
<dbReference type="InterPro" id="IPR001085">
    <property type="entry name" value="Ser_HO-MeTrfase"/>
</dbReference>
<evidence type="ECO:0000256" key="10">
    <source>
        <dbReference type="ARBA" id="ARBA00022898"/>
    </source>
</evidence>
<feature type="transmembrane region" description="Helical" evidence="12">
    <location>
        <begin position="77"/>
        <end position="95"/>
    </location>
</feature>
<dbReference type="InterPro" id="IPR020846">
    <property type="entry name" value="MFS_dom"/>
</dbReference>
<feature type="transmembrane region" description="Helical" evidence="12">
    <location>
        <begin position="147"/>
        <end position="167"/>
    </location>
</feature>
<feature type="transmembrane region" description="Helical" evidence="12">
    <location>
        <begin position="275"/>
        <end position="295"/>
    </location>
</feature>
<accession>A0A8X6KJB5</accession>
<dbReference type="InterPro" id="IPR049943">
    <property type="entry name" value="Ser_HO-MeTrfase-like"/>
</dbReference>
<dbReference type="SUPFAM" id="SSF103473">
    <property type="entry name" value="MFS general substrate transporter"/>
    <property type="match status" value="1"/>
</dbReference>
<dbReference type="CDD" id="cd06174">
    <property type="entry name" value="MFS"/>
    <property type="match status" value="1"/>
</dbReference>
<dbReference type="GO" id="GO:0004372">
    <property type="term" value="F:glycine hydroxymethyltransferase activity"/>
    <property type="evidence" value="ECO:0007669"/>
    <property type="project" value="UniProtKB-EC"/>
</dbReference>
<dbReference type="InterPro" id="IPR001584">
    <property type="entry name" value="Integrase_cat-core"/>
</dbReference>
<dbReference type="PROSITE" id="PS00096">
    <property type="entry name" value="SHMT"/>
    <property type="match status" value="1"/>
</dbReference>
<dbReference type="InterPro" id="IPR036259">
    <property type="entry name" value="MFS_trans_sf"/>
</dbReference>
<feature type="domain" description="Integrase catalytic" evidence="14">
    <location>
        <begin position="771"/>
        <end position="858"/>
    </location>
</feature>
<reference evidence="15" key="1">
    <citation type="submission" date="2020-07" db="EMBL/GenBank/DDBJ databases">
        <title>Multicomponent nature underlies the extraordinary mechanical properties of spider dragline silk.</title>
        <authorList>
            <person name="Kono N."/>
            <person name="Nakamura H."/>
            <person name="Mori M."/>
            <person name="Yoshida Y."/>
            <person name="Ohtoshi R."/>
            <person name="Malay A.D."/>
            <person name="Moran D.A.P."/>
            <person name="Tomita M."/>
            <person name="Numata K."/>
            <person name="Arakawa K."/>
        </authorList>
    </citation>
    <scope>NUCLEOTIDE SEQUENCE</scope>
</reference>
<gene>
    <name evidence="15" type="primary">glyA</name>
    <name evidence="15" type="ORF">TNCT_439011</name>
</gene>
<dbReference type="GO" id="GO:0005829">
    <property type="term" value="C:cytosol"/>
    <property type="evidence" value="ECO:0007669"/>
    <property type="project" value="TreeGrafter"/>
</dbReference>
<dbReference type="Pfam" id="PF07690">
    <property type="entry name" value="MFS_1"/>
    <property type="match status" value="1"/>
</dbReference>
<evidence type="ECO:0000256" key="1">
    <source>
        <dbReference type="ARBA" id="ARBA00001933"/>
    </source>
</evidence>
<keyword evidence="12" id="KW-0472">Membrane</keyword>
<dbReference type="PANTHER" id="PTHR11680">
    <property type="entry name" value="SERINE HYDROXYMETHYLTRANSFERASE"/>
    <property type="match status" value="1"/>
</dbReference>
<dbReference type="InterPro" id="IPR015424">
    <property type="entry name" value="PyrdxlP-dep_Trfase"/>
</dbReference>
<dbReference type="GO" id="GO:0015074">
    <property type="term" value="P:DNA integration"/>
    <property type="evidence" value="ECO:0007669"/>
    <property type="project" value="InterPro"/>
</dbReference>
<dbReference type="InterPro" id="IPR015421">
    <property type="entry name" value="PyrdxlP-dep_Trfase_major"/>
</dbReference>
<comment type="similarity">
    <text evidence="5 11">Belongs to the SHMT family.</text>
</comment>
<dbReference type="Gene3D" id="3.40.640.10">
    <property type="entry name" value="Type I PLP-dependent aspartate aminotransferase-like (Major domain)"/>
    <property type="match status" value="1"/>
</dbReference>
<feature type="transmembrane region" description="Helical" evidence="12">
    <location>
        <begin position="41"/>
        <end position="65"/>
    </location>
</feature>
<feature type="domain" description="Major facilitator superfamily (MFS) profile" evidence="13">
    <location>
        <begin position="1"/>
        <end position="332"/>
    </location>
</feature>
<comment type="subcellular location">
    <subcellularLocation>
        <location evidence="3">Cytoplasm</location>
    </subcellularLocation>
    <subcellularLocation>
        <location evidence="2">Membrane</location>
        <topology evidence="2">Multi-pass membrane protein</topology>
    </subcellularLocation>
</comment>
<comment type="pathway">
    <text evidence="4 11">One-carbon metabolism; tetrahydrofolate interconversion.</text>
</comment>
<keyword evidence="10 11" id="KW-0663">Pyridoxal phosphate</keyword>
<organism evidence="15 16">
    <name type="scientific">Trichonephila clavata</name>
    <name type="common">Joro spider</name>
    <name type="synonym">Nephila clavata</name>
    <dbReference type="NCBI Taxonomy" id="2740835"/>
    <lineage>
        <taxon>Eukaryota</taxon>
        <taxon>Metazoa</taxon>
        <taxon>Ecdysozoa</taxon>
        <taxon>Arthropoda</taxon>
        <taxon>Chelicerata</taxon>
        <taxon>Arachnida</taxon>
        <taxon>Araneae</taxon>
        <taxon>Araneomorphae</taxon>
        <taxon>Entelegynae</taxon>
        <taxon>Araneoidea</taxon>
        <taxon>Nephilidae</taxon>
        <taxon>Trichonephila</taxon>
    </lineage>
</organism>
<dbReference type="PROSITE" id="PS50994">
    <property type="entry name" value="INTEGRASE"/>
    <property type="match status" value="1"/>
</dbReference>
<feature type="transmembrane region" description="Helical" evidence="12">
    <location>
        <begin position="219"/>
        <end position="238"/>
    </location>
</feature>
<evidence type="ECO:0000256" key="5">
    <source>
        <dbReference type="ARBA" id="ARBA00006376"/>
    </source>
</evidence>
<dbReference type="OrthoDB" id="6420775at2759"/>
<keyword evidence="12" id="KW-1133">Transmembrane helix</keyword>
<evidence type="ECO:0000313" key="15">
    <source>
        <dbReference type="EMBL" id="GFQ73638.1"/>
    </source>
</evidence>
<evidence type="ECO:0000256" key="6">
    <source>
        <dbReference type="ARBA" id="ARBA00011738"/>
    </source>
</evidence>
<dbReference type="FunFam" id="3.40.640.10:FF:000001">
    <property type="entry name" value="Serine hydroxymethyltransferase"/>
    <property type="match status" value="1"/>
</dbReference>
<dbReference type="Pfam" id="PF13683">
    <property type="entry name" value="rve_3"/>
    <property type="match status" value="1"/>
</dbReference>
<keyword evidence="12" id="KW-0812">Transmembrane</keyword>
<evidence type="ECO:0000256" key="8">
    <source>
        <dbReference type="ARBA" id="ARBA00022563"/>
    </source>
</evidence>
<evidence type="ECO:0000259" key="14">
    <source>
        <dbReference type="PROSITE" id="PS50994"/>
    </source>
</evidence>
<evidence type="ECO:0000256" key="11">
    <source>
        <dbReference type="RuleBase" id="RU000585"/>
    </source>
</evidence>
<protein>
    <recommendedName>
        <fullName evidence="11">Serine hydroxymethyltransferase</fullName>
        <ecNumber evidence="11">2.1.2.1</ecNumber>
    </recommendedName>
</protein>
<evidence type="ECO:0000256" key="7">
    <source>
        <dbReference type="ARBA" id="ARBA00022490"/>
    </source>
</evidence>
<dbReference type="GO" id="GO:0022857">
    <property type="term" value="F:transmembrane transporter activity"/>
    <property type="evidence" value="ECO:0007669"/>
    <property type="project" value="InterPro"/>
</dbReference>
<evidence type="ECO:0000256" key="4">
    <source>
        <dbReference type="ARBA" id="ARBA00004777"/>
    </source>
</evidence>
<dbReference type="Gene3D" id="3.30.420.10">
    <property type="entry name" value="Ribonuclease H-like superfamily/Ribonuclease H"/>
    <property type="match status" value="1"/>
</dbReference>
<keyword evidence="16" id="KW-1185">Reference proteome</keyword>